<dbReference type="InterPro" id="IPR036928">
    <property type="entry name" value="AS_sf"/>
</dbReference>
<dbReference type="PANTHER" id="PTHR11895:SF7">
    <property type="entry name" value="GLUTAMYL-TRNA(GLN) AMIDOTRANSFERASE SUBUNIT A, MITOCHONDRIAL"/>
    <property type="match status" value="1"/>
</dbReference>
<reference evidence="3 4" key="1">
    <citation type="submission" date="2015-09" db="EMBL/GenBank/DDBJ databases">
        <title>Genome announcement of multiple Pseudomonas syringae strains.</title>
        <authorList>
            <person name="Thakur S."/>
            <person name="Wang P.W."/>
            <person name="Gong Y."/>
            <person name="Weir B.S."/>
            <person name="Guttman D.S."/>
        </authorList>
    </citation>
    <scope>NUCLEOTIDE SEQUENCE [LARGE SCALE GENOMIC DNA]</scope>
    <source>
        <strain evidence="3 4">ICMP3956</strain>
    </source>
</reference>
<evidence type="ECO:0000313" key="4">
    <source>
        <dbReference type="Proteomes" id="UP000050562"/>
    </source>
</evidence>
<dbReference type="EMBL" id="LJRC01000088">
    <property type="protein sequence ID" value="KPY38634.1"/>
    <property type="molecule type" value="Genomic_DNA"/>
</dbReference>
<dbReference type="SUPFAM" id="SSF75304">
    <property type="entry name" value="Amidase signature (AS) enzymes"/>
    <property type="match status" value="1"/>
</dbReference>
<organism evidence="3 4">
    <name type="scientific">Pseudomonas syringae pv. primulae</name>
    <dbReference type="NCBI Taxonomy" id="251707"/>
    <lineage>
        <taxon>Bacteria</taxon>
        <taxon>Pseudomonadati</taxon>
        <taxon>Pseudomonadota</taxon>
        <taxon>Gammaproteobacteria</taxon>
        <taxon>Pseudomonadales</taxon>
        <taxon>Pseudomonadaceae</taxon>
        <taxon>Pseudomonas</taxon>
    </lineage>
</organism>
<comment type="similarity">
    <text evidence="1">Belongs to the amidase family.</text>
</comment>
<dbReference type="PROSITE" id="PS00571">
    <property type="entry name" value="AMIDASES"/>
    <property type="match status" value="1"/>
</dbReference>
<sequence length="607" mass="64702">MTSTPAILRPTTGAVSNTATSSRWVSMRVRSHSGWAGSITASSPMTMHPVWKRVIAPGLSPQGLRSVTSRPACLRRGFTFTRSSARATAPRATPWRYGSATVFDAVASAAMFHFSSISNHQGLRMKDIQRLLSDEDGTGLAEWVRRGEVQPIDLLEGVIQRIEQVDPQLNAVAERLYDSARNAALGAAKGQGVFAGVPTLIKDLFSPVNGAVMSNGSLSMGEFRATFDAEGVSRLRRAGCVFVGTSTAPEFGTSYSTESTRFGATRNPWNLEHSAGGSSGGAAALVAARVVPFAHGNDGGGSLRVPASCCGVFGFKPSRGLMPSGPMVGEGWAGMSTAHALTLSVRDSAVLLDATAGMDLGAPYAAPVQATSYVSALQRDPKPLRIALIEQSGTWSTSAESLTAVQEAAQLCESLGHRIEPVSLPVVLPEFLDHVFTIIGANTRNHVDLLGRMRGFDVQDAELEARTRIILRDKGNVSGARYAAAVEWVHALGRQLATFMQDYDVILSPVLTREPARIGELVVPDVSLSLDDMIERSHRYSPFAALFNASGQPAMSVPLFWSAAGLPMGAHFAGRFGEESTLLALAAQLERAQPWRGRVPLVNACRF</sequence>
<dbReference type="InterPro" id="IPR000120">
    <property type="entry name" value="Amidase"/>
</dbReference>
<dbReference type="PANTHER" id="PTHR11895">
    <property type="entry name" value="TRANSAMIDASE"/>
    <property type="match status" value="1"/>
</dbReference>
<name>A0A0P9XSH6_9PSED</name>
<dbReference type="Pfam" id="PF01425">
    <property type="entry name" value="Amidase"/>
    <property type="match status" value="1"/>
</dbReference>
<accession>A0A0P9XSH6</accession>
<dbReference type="Gene3D" id="3.90.1300.10">
    <property type="entry name" value="Amidase signature (AS) domain"/>
    <property type="match status" value="1"/>
</dbReference>
<dbReference type="InterPro" id="IPR020556">
    <property type="entry name" value="Amidase_CS"/>
</dbReference>
<gene>
    <name evidence="3" type="ORF">ALO52_04845</name>
</gene>
<evidence type="ECO:0000259" key="2">
    <source>
        <dbReference type="Pfam" id="PF01425"/>
    </source>
</evidence>
<dbReference type="Proteomes" id="UP000050562">
    <property type="component" value="Unassembled WGS sequence"/>
</dbReference>
<evidence type="ECO:0000313" key="3">
    <source>
        <dbReference type="EMBL" id="KPY38634.1"/>
    </source>
</evidence>
<protein>
    <submittedName>
        <fullName evidence="3">6-aminohexanoate-cyclic-dimer hydrolase</fullName>
    </submittedName>
</protein>
<keyword evidence="3" id="KW-0378">Hydrolase</keyword>
<dbReference type="InterPro" id="IPR023631">
    <property type="entry name" value="Amidase_dom"/>
</dbReference>
<comment type="caution">
    <text evidence="3">The sequence shown here is derived from an EMBL/GenBank/DDBJ whole genome shotgun (WGS) entry which is preliminary data.</text>
</comment>
<dbReference type="GO" id="GO:0016787">
    <property type="term" value="F:hydrolase activity"/>
    <property type="evidence" value="ECO:0007669"/>
    <property type="project" value="UniProtKB-KW"/>
</dbReference>
<proteinExistence type="inferred from homology"/>
<evidence type="ECO:0000256" key="1">
    <source>
        <dbReference type="ARBA" id="ARBA00009199"/>
    </source>
</evidence>
<dbReference type="AlphaFoldDB" id="A0A0P9XSH6"/>
<dbReference type="PATRIC" id="fig|251707.3.peg.3703"/>
<feature type="domain" description="Amidase" evidence="2">
    <location>
        <begin position="153"/>
        <end position="583"/>
    </location>
</feature>